<protein>
    <submittedName>
        <fullName evidence="1">Dehydrosqualene desaturase</fullName>
        <ecNumber evidence="1">1.3.8.2</ecNumber>
    </submittedName>
</protein>
<reference evidence="1 2" key="1">
    <citation type="submission" date="2019-02" db="EMBL/GenBank/DDBJ databases">
        <authorList>
            <person name="Lehtovirta-Morley E L."/>
        </authorList>
    </citation>
    <scope>NUCLEOTIDE SEQUENCE [LARGE SCALE GENOMIC DNA]</scope>
    <source>
        <strain evidence="1">NFRAN1</strain>
    </source>
</reference>
<dbReference type="RefSeq" id="WP_134484091.1">
    <property type="nucleotide sequence ID" value="NZ_LR216287.1"/>
</dbReference>
<keyword evidence="1" id="KW-0560">Oxidoreductase</keyword>
<sequence length="158" mass="17549">MATLDIALTNLPNPEVYGAYGMDTPLYLSLHSAFAKLSTDENGVLFHAMKYLDSSTKPNPLQDKQDLERLLDEVQPGWRKMVVRQRFLPSMIASNTVINNNGMMEDRPSIEIPGVYNLYIIGDWVGPDGMLADASFASAKAVALKILNEKGKIELYNV</sequence>
<gene>
    <name evidence="1" type="ORF">NFRAN_1650</name>
</gene>
<organism evidence="1 2">
    <name type="scientific">Candidatus Nitrosocosmicus franklandianus</name>
    <dbReference type="NCBI Taxonomy" id="1798806"/>
    <lineage>
        <taxon>Archaea</taxon>
        <taxon>Nitrososphaerota</taxon>
        <taxon>Nitrososphaeria</taxon>
        <taxon>Nitrososphaerales</taxon>
        <taxon>Nitrososphaeraceae</taxon>
        <taxon>Candidatus Nitrosocosmicus</taxon>
    </lineage>
</organism>
<evidence type="ECO:0000313" key="2">
    <source>
        <dbReference type="Proteomes" id="UP000294299"/>
    </source>
</evidence>
<dbReference type="OrthoDB" id="40741at2157"/>
<proteinExistence type="predicted"/>
<dbReference type="GO" id="GO:0102223">
    <property type="term" value="F:4,4'-diapophytoene desaturase (4,4'-diaponeurosporene-forming)"/>
    <property type="evidence" value="ECO:0007669"/>
    <property type="project" value="UniProtKB-EC"/>
</dbReference>
<dbReference type="KEGG" id="nfn:NFRAN_1650"/>
<dbReference type="AlphaFoldDB" id="A0A484IE91"/>
<dbReference type="EMBL" id="LR216287">
    <property type="protein sequence ID" value="VFJ13972.1"/>
    <property type="molecule type" value="Genomic_DNA"/>
</dbReference>
<keyword evidence="2" id="KW-1185">Reference proteome</keyword>
<dbReference type="Proteomes" id="UP000294299">
    <property type="component" value="Chromosome NFRAN"/>
</dbReference>
<dbReference type="EC" id="1.3.8.2" evidence="1"/>
<accession>A0A484IE91</accession>
<name>A0A484IE91_9ARCH</name>
<evidence type="ECO:0000313" key="1">
    <source>
        <dbReference type="EMBL" id="VFJ13972.1"/>
    </source>
</evidence>
<dbReference type="GeneID" id="39420978"/>